<organism evidence="2 3">
    <name type="scientific">Vigna mungo</name>
    <name type="common">Black gram</name>
    <name type="synonym">Phaseolus mungo</name>
    <dbReference type="NCBI Taxonomy" id="3915"/>
    <lineage>
        <taxon>Eukaryota</taxon>
        <taxon>Viridiplantae</taxon>
        <taxon>Streptophyta</taxon>
        <taxon>Embryophyta</taxon>
        <taxon>Tracheophyta</taxon>
        <taxon>Spermatophyta</taxon>
        <taxon>Magnoliopsida</taxon>
        <taxon>eudicotyledons</taxon>
        <taxon>Gunneridae</taxon>
        <taxon>Pentapetalae</taxon>
        <taxon>rosids</taxon>
        <taxon>fabids</taxon>
        <taxon>Fabales</taxon>
        <taxon>Fabaceae</taxon>
        <taxon>Papilionoideae</taxon>
        <taxon>50 kb inversion clade</taxon>
        <taxon>NPAAA clade</taxon>
        <taxon>indigoferoid/millettioid clade</taxon>
        <taxon>Phaseoleae</taxon>
        <taxon>Vigna</taxon>
    </lineage>
</organism>
<sequence length="199" mass="22068">MTSHSDAISHLDKKFSRPPQSYIPSTAAPNPKPLPSLLPTPTSKLLIRRLTEAEMQACREKNLCYNCDEKYTRGHRCKSQFLLLIVADDEEFPDPLTDMADPLNDTPLESGIPTSTISQVQQLIQQYSALFSTPTSLPPSRQTDHAINLLPNTPPLSVCPYHAATEAFNKLKQALANAPVFDLPRFDLSFTIQTDAFGT</sequence>
<evidence type="ECO:0000256" key="1">
    <source>
        <dbReference type="SAM" id="MobiDB-lite"/>
    </source>
</evidence>
<proteinExistence type="predicted"/>
<gene>
    <name evidence="2" type="ORF">V8G54_037364</name>
</gene>
<dbReference type="AlphaFoldDB" id="A0AAQ3MJ40"/>
<evidence type="ECO:0000313" key="2">
    <source>
        <dbReference type="EMBL" id="WVY91850.1"/>
    </source>
</evidence>
<reference evidence="2 3" key="1">
    <citation type="journal article" date="2023" name="Life. Sci Alliance">
        <title>Evolutionary insights into 3D genome organization and epigenetic landscape of Vigna mungo.</title>
        <authorList>
            <person name="Junaid A."/>
            <person name="Singh B."/>
            <person name="Bhatia S."/>
        </authorList>
    </citation>
    <scope>NUCLEOTIDE SEQUENCE [LARGE SCALE GENOMIC DNA]</scope>
    <source>
        <strain evidence="2">Urdbean</strain>
    </source>
</reference>
<name>A0AAQ3MJ40_VIGMU</name>
<accession>A0AAQ3MJ40</accession>
<evidence type="ECO:0000313" key="3">
    <source>
        <dbReference type="Proteomes" id="UP001374535"/>
    </source>
</evidence>
<keyword evidence="3" id="KW-1185">Reference proteome</keyword>
<feature type="region of interest" description="Disordered" evidence="1">
    <location>
        <begin position="1"/>
        <end position="39"/>
    </location>
</feature>
<feature type="compositionally biased region" description="Polar residues" evidence="1">
    <location>
        <begin position="18"/>
        <end position="28"/>
    </location>
</feature>
<evidence type="ECO:0008006" key="4">
    <source>
        <dbReference type="Google" id="ProtNLM"/>
    </source>
</evidence>
<protein>
    <recommendedName>
        <fullName evidence="4">Reverse transcriptase/retrotransposon-derived protein RNase H-like domain-containing protein</fullName>
    </recommendedName>
</protein>
<dbReference type="Proteomes" id="UP001374535">
    <property type="component" value="Chromosome 11"/>
</dbReference>
<dbReference type="EMBL" id="CP144690">
    <property type="protein sequence ID" value="WVY91850.1"/>
    <property type="molecule type" value="Genomic_DNA"/>
</dbReference>